<dbReference type="PANTHER" id="PTHR23424">
    <property type="entry name" value="SERUM AMYLOID A"/>
    <property type="match status" value="1"/>
</dbReference>
<name>A7SYX9_NEMVE</name>
<dbReference type="InterPro" id="IPR011989">
    <property type="entry name" value="ARM-like"/>
</dbReference>
<dbReference type="STRING" id="45351.A7SYX9"/>
<dbReference type="KEGG" id="nve:5501960"/>
<feature type="compositionally biased region" description="Basic and acidic residues" evidence="4">
    <location>
        <begin position="317"/>
        <end position="329"/>
    </location>
</feature>
<feature type="region of interest" description="Disordered" evidence="4">
    <location>
        <begin position="315"/>
        <end position="387"/>
    </location>
</feature>
<reference evidence="5 6" key="1">
    <citation type="journal article" date="2007" name="Science">
        <title>Sea anemone genome reveals ancestral eumetazoan gene repertoire and genomic organization.</title>
        <authorList>
            <person name="Putnam N.H."/>
            <person name="Srivastava M."/>
            <person name="Hellsten U."/>
            <person name="Dirks B."/>
            <person name="Chapman J."/>
            <person name="Salamov A."/>
            <person name="Terry A."/>
            <person name="Shapiro H."/>
            <person name="Lindquist E."/>
            <person name="Kapitonov V.V."/>
            <person name="Jurka J."/>
            <person name="Genikhovich G."/>
            <person name="Grigoriev I.V."/>
            <person name="Lucas S.M."/>
            <person name="Steele R.E."/>
            <person name="Finnerty J.R."/>
            <person name="Technau U."/>
            <person name="Martindale M.Q."/>
            <person name="Rokhsar D.S."/>
        </authorList>
    </citation>
    <scope>NUCLEOTIDE SEQUENCE [LARGE SCALE GENOMIC DNA]</scope>
    <source>
        <strain evidence="6">CH2 X CH6</strain>
    </source>
</reference>
<dbReference type="InterPro" id="IPR016024">
    <property type="entry name" value="ARM-type_fold"/>
</dbReference>
<sequence>MQLVESVRGNDGKDEPSPNTDSSCDREDFEDSEEPFEKELCELWDMSMNADVAKFLQEVDATEFLLDVILKSKRARITEICVGVLGNMACCPDVCVNMMKNSELVDIITALLDENADTPILLETTRMIHVFITNNDTKEEWIKSLKKTFQNFIFILENSLNVELLLNCAHVVDSSFDSSDELLSEWVDSHLVTAVCEALKQVQSKQMQAAEALLHILQLVSTLEKGVEALVSCQSIIPMLCHFIAESGHDEGGIIVGRELSLTACFSVLNVILLAEPAEVLRAMEKDARIMKILMGLLGYSCKIHRKRARSSVRFSFSEDEKNGQELEAKAPAQNKSDQDNNGHSKEEHNDFTEKTETRRDSLEAANANADNHETRQTRFSTDSKTHDGASDDVLECDIHHQYFTVVIGLLKDILLESSVAPACVSKMLAPHEKMLEKIVNYARRINTYREAIQDLIDATLSTPSLHKRLVTDHHESTQKNQS</sequence>
<comment type="similarity">
    <text evidence="3">Belongs to the SAAL1 family.</text>
</comment>
<dbReference type="InParanoid" id="A7SYX9"/>
<feature type="region of interest" description="Disordered" evidence="4">
    <location>
        <begin position="1"/>
        <end position="31"/>
    </location>
</feature>
<dbReference type="eggNOG" id="ENOG502QS5W">
    <property type="taxonomic scope" value="Eukaryota"/>
</dbReference>
<dbReference type="SUPFAM" id="SSF48371">
    <property type="entry name" value="ARM repeat"/>
    <property type="match status" value="1"/>
</dbReference>
<dbReference type="OrthoDB" id="2156856at2759"/>
<dbReference type="InterPro" id="IPR052464">
    <property type="entry name" value="Synovial_Prolif_Regulator"/>
</dbReference>
<organism evidence="5 6">
    <name type="scientific">Nematostella vectensis</name>
    <name type="common">Starlet sea anemone</name>
    <dbReference type="NCBI Taxonomy" id="45351"/>
    <lineage>
        <taxon>Eukaryota</taxon>
        <taxon>Metazoa</taxon>
        <taxon>Cnidaria</taxon>
        <taxon>Anthozoa</taxon>
        <taxon>Hexacorallia</taxon>
        <taxon>Actiniaria</taxon>
        <taxon>Edwardsiidae</taxon>
        <taxon>Nematostella</taxon>
    </lineage>
</organism>
<feature type="compositionally biased region" description="Basic and acidic residues" evidence="4">
    <location>
        <begin position="371"/>
        <end position="387"/>
    </location>
</feature>
<dbReference type="GO" id="GO:0005634">
    <property type="term" value="C:nucleus"/>
    <property type="evidence" value="ECO:0007669"/>
    <property type="project" value="UniProtKB-SubCell"/>
</dbReference>
<protein>
    <recommendedName>
        <fullName evidence="7">Protein saal1</fullName>
    </recommendedName>
</protein>
<gene>
    <name evidence="5" type="ORF">NEMVEDRAFT_v1g248154</name>
</gene>
<keyword evidence="6" id="KW-1185">Reference proteome</keyword>
<keyword evidence="2" id="KW-0539">Nucleus</keyword>
<feature type="compositionally biased region" description="Basic and acidic residues" evidence="4">
    <location>
        <begin position="337"/>
        <end position="363"/>
    </location>
</feature>
<evidence type="ECO:0000256" key="1">
    <source>
        <dbReference type="ARBA" id="ARBA00004123"/>
    </source>
</evidence>
<evidence type="ECO:0000256" key="2">
    <source>
        <dbReference type="ARBA" id="ARBA00023242"/>
    </source>
</evidence>
<accession>A7SYX9</accession>
<comment type="subcellular location">
    <subcellularLocation>
        <location evidence="1">Nucleus</location>
    </subcellularLocation>
</comment>
<dbReference type="PANTHER" id="PTHR23424:SF23">
    <property type="entry name" value="PROTEIN SAAL1"/>
    <property type="match status" value="1"/>
</dbReference>
<dbReference type="EMBL" id="DS469938">
    <property type="protein sequence ID" value="EDO31092.1"/>
    <property type="molecule type" value="Genomic_DNA"/>
</dbReference>
<dbReference type="Proteomes" id="UP000001593">
    <property type="component" value="Unassembled WGS sequence"/>
</dbReference>
<proteinExistence type="inferred from homology"/>
<evidence type="ECO:0000256" key="3">
    <source>
        <dbReference type="ARBA" id="ARBA00038401"/>
    </source>
</evidence>
<evidence type="ECO:0008006" key="7">
    <source>
        <dbReference type="Google" id="ProtNLM"/>
    </source>
</evidence>
<dbReference type="HOGENOM" id="CLU_565395_0_0_1"/>
<evidence type="ECO:0000313" key="6">
    <source>
        <dbReference type="Proteomes" id="UP000001593"/>
    </source>
</evidence>
<dbReference type="AlphaFoldDB" id="A7SYX9"/>
<dbReference type="PhylomeDB" id="A7SYX9"/>
<evidence type="ECO:0000313" key="5">
    <source>
        <dbReference type="EMBL" id="EDO31092.1"/>
    </source>
</evidence>
<dbReference type="Gene3D" id="1.25.10.10">
    <property type="entry name" value="Leucine-rich Repeat Variant"/>
    <property type="match status" value="1"/>
</dbReference>
<evidence type="ECO:0000256" key="4">
    <source>
        <dbReference type="SAM" id="MobiDB-lite"/>
    </source>
</evidence>